<feature type="transmembrane region" description="Helical" evidence="8">
    <location>
        <begin position="161"/>
        <end position="181"/>
    </location>
</feature>
<keyword evidence="2" id="KW-0813">Transport</keyword>
<evidence type="ECO:0000256" key="7">
    <source>
        <dbReference type="SAM" id="MobiDB-lite"/>
    </source>
</evidence>
<feature type="domain" description="Sodium/calcium exchanger membrane region" evidence="9">
    <location>
        <begin position="100"/>
        <end position="259"/>
    </location>
</feature>
<dbReference type="GO" id="GO:0012505">
    <property type="term" value="C:endomembrane system"/>
    <property type="evidence" value="ECO:0007669"/>
    <property type="project" value="UniProtKB-SubCell"/>
</dbReference>
<comment type="subcellular location">
    <subcellularLocation>
        <location evidence="1">Endomembrane system</location>
        <topology evidence="1">Multi-pass membrane protein</topology>
    </subcellularLocation>
</comment>
<feature type="transmembrane region" description="Helical" evidence="8">
    <location>
        <begin position="193"/>
        <end position="218"/>
    </location>
</feature>
<dbReference type="AlphaFoldDB" id="A0A9N8E8Z2"/>
<keyword evidence="3 8" id="KW-0812">Transmembrane</keyword>
<feature type="transmembrane region" description="Helical" evidence="8">
    <location>
        <begin position="530"/>
        <end position="551"/>
    </location>
</feature>
<protein>
    <submittedName>
        <fullName evidence="10">Vacuolar cation/proton exchanger</fullName>
    </submittedName>
</protein>
<organism evidence="10 11">
    <name type="scientific">Seminavis robusta</name>
    <dbReference type="NCBI Taxonomy" id="568900"/>
    <lineage>
        <taxon>Eukaryota</taxon>
        <taxon>Sar</taxon>
        <taxon>Stramenopiles</taxon>
        <taxon>Ochrophyta</taxon>
        <taxon>Bacillariophyta</taxon>
        <taxon>Bacillariophyceae</taxon>
        <taxon>Bacillariophycidae</taxon>
        <taxon>Naviculales</taxon>
        <taxon>Naviculaceae</taxon>
        <taxon>Seminavis</taxon>
    </lineage>
</organism>
<evidence type="ECO:0000256" key="6">
    <source>
        <dbReference type="ARBA" id="ARBA00023136"/>
    </source>
</evidence>
<dbReference type="GO" id="GO:0015369">
    <property type="term" value="F:calcium:proton antiporter activity"/>
    <property type="evidence" value="ECO:0007669"/>
    <property type="project" value="UniProtKB-ARBA"/>
</dbReference>
<feature type="compositionally biased region" description="Basic residues" evidence="7">
    <location>
        <begin position="372"/>
        <end position="383"/>
    </location>
</feature>
<dbReference type="InterPro" id="IPR004713">
    <property type="entry name" value="CaH_exchang"/>
</dbReference>
<evidence type="ECO:0000256" key="3">
    <source>
        <dbReference type="ARBA" id="ARBA00022692"/>
    </source>
</evidence>
<dbReference type="Pfam" id="PF01699">
    <property type="entry name" value="Na_Ca_ex"/>
    <property type="match status" value="2"/>
</dbReference>
<feature type="domain" description="Sodium/calcium exchanger membrane region" evidence="9">
    <location>
        <begin position="434"/>
        <end position="575"/>
    </location>
</feature>
<proteinExistence type="predicted"/>
<feature type="compositionally biased region" description="Low complexity" evidence="7">
    <location>
        <begin position="337"/>
        <end position="347"/>
    </location>
</feature>
<evidence type="ECO:0000256" key="5">
    <source>
        <dbReference type="ARBA" id="ARBA00023065"/>
    </source>
</evidence>
<dbReference type="Proteomes" id="UP001153069">
    <property type="component" value="Unassembled WGS sequence"/>
</dbReference>
<evidence type="ECO:0000256" key="4">
    <source>
        <dbReference type="ARBA" id="ARBA00022989"/>
    </source>
</evidence>
<evidence type="ECO:0000256" key="1">
    <source>
        <dbReference type="ARBA" id="ARBA00004127"/>
    </source>
</evidence>
<dbReference type="GO" id="GO:0005774">
    <property type="term" value="C:vacuolar membrane"/>
    <property type="evidence" value="ECO:0007669"/>
    <property type="project" value="UniProtKB-ARBA"/>
</dbReference>
<evidence type="ECO:0000256" key="2">
    <source>
        <dbReference type="ARBA" id="ARBA00022448"/>
    </source>
</evidence>
<keyword evidence="4 8" id="KW-1133">Transmembrane helix</keyword>
<dbReference type="PANTHER" id="PTHR31503:SF22">
    <property type="entry name" value="VACUOLAR CALCIUM ION TRANSPORTER"/>
    <property type="match status" value="1"/>
</dbReference>
<keyword evidence="11" id="KW-1185">Reference proteome</keyword>
<keyword evidence="5" id="KW-0406">Ion transport</keyword>
<feature type="compositionally biased region" description="Polar residues" evidence="7">
    <location>
        <begin position="297"/>
        <end position="310"/>
    </location>
</feature>
<dbReference type="InterPro" id="IPR004837">
    <property type="entry name" value="NaCa_Exmemb"/>
</dbReference>
<feature type="transmembrane region" description="Helical" evidence="8">
    <location>
        <begin position="558"/>
        <end position="577"/>
    </location>
</feature>
<feature type="region of interest" description="Disordered" evidence="7">
    <location>
        <begin position="297"/>
        <end position="423"/>
    </location>
</feature>
<gene>
    <name evidence="10" type="ORF">SEMRO_757_G197890.1</name>
</gene>
<evidence type="ECO:0000259" key="9">
    <source>
        <dbReference type="Pfam" id="PF01699"/>
    </source>
</evidence>
<evidence type="ECO:0000256" key="8">
    <source>
        <dbReference type="SAM" id="Phobius"/>
    </source>
</evidence>
<dbReference type="OrthoDB" id="1699231at2759"/>
<feature type="transmembrane region" description="Helical" evidence="8">
    <location>
        <begin position="497"/>
        <end position="524"/>
    </location>
</feature>
<feature type="transmembrane region" description="Helical" evidence="8">
    <location>
        <begin position="428"/>
        <end position="447"/>
    </location>
</feature>
<comment type="caution">
    <text evidence="10">The sequence shown here is derived from an EMBL/GenBank/DDBJ whole genome shotgun (WGS) entry which is preliminary data.</text>
</comment>
<dbReference type="GO" id="GO:0006874">
    <property type="term" value="P:intracellular calcium ion homeostasis"/>
    <property type="evidence" value="ECO:0007669"/>
    <property type="project" value="TreeGrafter"/>
</dbReference>
<accession>A0A9N8E8Z2</accession>
<name>A0A9N8E8Z2_9STRA</name>
<evidence type="ECO:0000313" key="10">
    <source>
        <dbReference type="EMBL" id="CAB9516045.1"/>
    </source>
</evidence>
<dbReference type="PANTHER" id="PTHR31503">
    <property type="entry name" value="VACUOLAR CALCIUM ION TRANSPORTER"/>
    <property type="match status" value="1"/>
</dbReference>
<dbReference type="EMBL" id="CAICTM010000756">
    <property type="protein sequence ID" value="CAB9516045.1"/>
    <property type="molecule type" value="Genomic_DNA"/>
</dbReference>
<reference evidence="10" key="1">
    <citation type="submission" date="2020-06" db="EMBL/GenBank/DDBJ databases">
        <authorList>
            <consortium name="Plant Systems Biology data submission"/>
        </authorList>
    </citation>
    <scope>NUCLEOTIDE SEQUENCE</scope>
    <source>
        <strain evidence="10">D6</strain>
    </source>
</reference>
<feature type="transmembrane region" description="Helical" evidence="8">
    <location>
        <begin position="238"/>
        <end position="257"/>
    </location>
</feature>
<sequence>MPTSNQSAGGGSGGMGSLSVDEEAASLVPTATSIEIPSAAVVAVSHTPTNAILRLAVTTFWEEVWASTELLFQSKLTWLLLMGPIAVFGDSTGLVGEATCFTCAGLALIPCAERLSFVTEQVAEHTNGTIGALLNATFGNAPELLIATAALRSGFYRVVQLAMLGSILTNLLFVFGMSCLIGGMRWQVQEIRVISGNVSVGMLYLATAGSLLPAALFLSGQLPSKALNDDVPTKEELVFCRINAFVMVILYLCYLLFQLGTHKEEFDDNNEQSTAKLNHPAKRNLWCQRRVFRGMNRQQQLHVETPTSASIPPPRRLDKVHKSSSNFGTKRSIAEESQSLSSKSSLSDTEYDESDYPENQGNIPLQPLSSPKSRRRRRLRKRKGDSGGLDRSSSSHGSDDRHSLSNGLNPSNPVPQQAPPNAHEPPLLSFRAGLLWLFIITLCISSMSDILVDTLEGFAQRSNLSQVFTSLVVVPYFSNIAEQASAILFAYRNEMDLCIGVTVGSAVQIGALVMPGSVLIGYMMDRSMTLYFHGFETMCYLFAVVVVAAVVQGGTTNWLVGATMIGVYVMMAAGFWVHETENLSIDAEMVIRNTTNGGL</sequence>
<dbReference type="InterPro" id="IPR044880">
    <property type="entry name" value="NCX_ion-bd_dom_sf"/>
</dbReference>
<feature type="transmembrane region" description="Helical" evidence="8">
    <location>
        <begin position="467"/>
        <end position="490"/>
    </location>
</feature>
<dbReference type="Gene3D" id="1.20.1420.30">
    <property type="entry name" value="NCX, central ion-binding region"/>
    <property type="match status" value="2"/>
</dbReference>
<keyword evidence="6 8" id="KW-0472">Membrane</keyword>
<evidence type="ECO:0000313" key="11">
    <source>
        <dbReference type="Proteomes" id="UP001153069"/>
    </source>
</evidence>